<keyword evidence="3 6" id="KW-0732">Signal</keyword>
<evidence type="ECO:0000256" key="5">
    <source>
        <dbReference type="SAM" id="Phobius"/>
    </source>
</evidence>
<feature type="chain" id="PRO_5009880605" description="Gram-positive cocci surface proteins LPxTG domain-containing protein" evidence="6">
    <location>
        <begin position="23"/>
        <end position="218"/>
    </location>
</feature>
<proteinExistence type="predicted"/>
<evidence type="ECO:0000259" key="7">
    <source>
        <dbReference type="Pfam" id="PF00746"/>
    </source>
</evidence>
<dbReference type="AlphaFoldDB" id="A0A1L8TMN2"/>
<evidence type="ECO:0000256" key="4">
    <source>
        <dbReference type="ARBA" id="ARBA00023088"/>
    </source>
</evidence>
<dbReference type="Pfam" id="PF00746">
    <property type="entry name" value="Gram_pos_anchor"/>
    <property type="match status" value="1"/>
</dbReference>
<keyword evidence="2" id="KW-0964">Secreted</keyword>
<evidence type="ECO:0000313" key="9">
    <source>
        <dbReference type="Proteomes" id="UP000182077"/>
    </source>
</evidence>
<feature type="transmembrane region" description="Helical" evidence="5">
    <location>
        <begin position="191"/>
        <end position="208"/>
    </location>
</feature>
<reference evidence="8 9" key="1">
    <citation type="submission" date="2014-12" db="EMBL/GenBank/DDBJ databases">
        <title>Draft genome sequences of 29 type strains of Enterococci.</title>
        <authorList>
            <person name="Zhong Z."/>
            <person name="Sun Z."/>
            <person name="Liu W."/>
            <person name="Zhang W."/>
            <person name="Zhang H."/>
        </authorList>
    </citation>
    <scope>NUCLEOTIDE SEQUENCE [LARGE SCALE GENOMIC DNA]</scope>
    <source>
        <strain evidence="8 9">DSM 17122</strain>
    </source>
</reference>
<evidence type="ECO:0000256" key="3">
    <source>
        <dbReference type="ARBA" id="ARBA00022729"/>
    </source>
</evidence>
<dbReference type="Proteomes" id="UP000182077">
    <property type="component" value="Unassembled WGS sequence"/>
</dbReference>
<sequence>MKKRILLFILLVSWLFAPSSYASEAEVSLTIDTKQAGEKVVGTESITFDLVDLTAWCNSQNQSEKDIQQTWLNQYQNKKQFQQLIQQTGLLKVNAQPILTSSDGIAQTTVPHQQLGRNAVYLLVASGETGSKEFLPMVIFMPTELFNGSMSLYGKYQEIHPKESITIENDTNKPSAIGKQLPQTNTMNSNFVVGGLVLVLIGSLGLVYKNKNKGRKKE</sequence>
<organism evidence="8 9">
    <name type="scientific">Enterococcus hermanniensis</name>
    <dbReference type="NCBI Taxonomy" id="249189"/>
    <lineage>
        <taxon>Bacteria</taxon>
        <taxon>Bacillati</taxon>
        <taxon>Bacillota</taxon>
        <taxon>Bacilli</taxon>
        <taxon>Lactobacillales</taxon>
        <taxon>Enterococcaceae</taxon>
        <taxon>Enterococcus</taxon>
    </lineage>
</organism>
<protein>
    <recommendedName>
        <fullName evidence="7">Gram-positive cocci surface proteins LPxTG domain-containing protein</fullName>
    </recommendedName>
</protein>
<accession>A0A1L8TMN2</accession>
<gene>
    <name evidence="8" type="ORF">RV04_GL002098</name>
</gene>
<feature type="domain" description="Gram-positive cocci surface proteins LPxTG" evidence="7">
    <location>
        <begin position="178"/>
        <end position="213"/>
    </location>
</feature>
<keyword evidence="4" id="KW-0572">Peptidoglycan-anchor</keyword>
<evidence type="ECO:0000256" key="2">
    <source>
        <dbReference type="ARBA" id="ARBA00022525"/>
    </source>
</evidence>
<name>A0A1L8TMN2_9ENTE</name>
<comment type="caution">
    <text evidence="8">The sequence shown here is derived from an EMBL/GenBank/DDBJ whole genome shotgun (WGS) entry which is preliminary data.</text>
</comment>
<dbReference type="EMBL" id="JXKQ01000006">
    <property type="protein sequence ID" value="OJG45382.1"/>
    <property type="molecule type" value="Genomic_DNA"/>
</dbReference>
<dbReference type="InterPro" id="IPR019931">
    <property type="entry name" value="LPXTG_anchor"/>
</dbReference>
<keyword evidence="9" id="KW-1185">Reference proteome</keyword>
<evidence type="ECO:0000313" key="8">
    <source>
        <dbReference type="EMBL" id="OJG45382.1"/>
    </source>
</evidence>
<keyword evidence="5" id="KW-0472">Membrane</keyword>
<dbReference type="RefSeq" id="WP_071857959.1">
    <property type="nucleotide sequence ID" value="NZ_JBHSHK010000022.1"/>
</dbReference>
<dbReference type="OrthoDB" id="2183358at2"/>
<keyword evidence="1" id="KW-0134">Cell wall</keyword>
<dbReference type="NCBIfam" id="TIGR01167">
    <property type="entry name" value="LPXTG_anchor"/>
    <property type="match status" value="1"/>
</dbReference>
<evidence type="ECO:0000256" key="6">
    <source>
        <dbReference type="SAM" id="SignalP"/>
    </source>
</evidence>
<keyword evidence="5" id="KW-1133">Transmembrane helix</keyword>
<evidence type="ECO:0000256" key="1">
    <source>
        <dbReference type="ARBA" id="ARBA00022512"/>
    </source>
</evidence>
<dbReference type="STRING" id="249189.RV04_GL002098"/>
<feature type="signal peptide" evidence="6">
    <location>
        <begin position="1"/>
        <end position="22"/>
    </location>
</feature>
<keyword evidence="5" id="KW-0812">Transmembrane</keyword>